<dbReference type="InterPro" id="IPR022024">
    <property type="entry name" value="DUF3602"/>
</dbReference>
<evidence type="ECO:0000313" key="3">
    <source>
        <dbReference type="Proteomes" id="UP000247810"/>
    </source>
</evidence>
<feature type="region of interest" description="Disordered" evidence="1">
    <location>
        <begin position="1"/>
        <end position="146"/>
    </location>
</feature>
<organism evidence="2 3">
    <name type="scientific">Aspergillus ellipticus CBS 707.79</name>
    <dbReference type="NCBI Taxonomy" id="1448320"/>
    <lineage>
        <taxon>Eukaryota</taxon>
        <taxon>Fungi</taxon>
        <taxon>Dikarya</taxon>
        <taxon>Ascomycota</taxon>
        <taxon>Pezizomycotina</taxon>
        <taxon>Eurotiomycetes</taxon>
        <taxon>Eurotiomycetidae</taxon>
        <taxon>Eurotiales</taxon>
        <taxon>Aspergillaceae</taxon>
        <taxon>Aspergillus</taxon>
        <taxon>Aspergillus subgen. Circumdati</taxon>
    </lineage>
</organism>
<dbReference type="PANTHER" id="PTHR34693">
    <property type="entry name" value="PROTEIN PAR32"/>
    <property type="match status" value="1"/>
</dbReference>
<feature type="compositionally biased region" description="Basic and acidic residues" evidence="1">
    <location>
        <begin position="96"/>
        <end position="109"/>
    </location>
</feature>
<reference evidence="2 3" key="1">
    <citation type="submission" date="2018-02" db="EMBL/GenBank/DDBJ databases">
        <title>The genomes of Aspergillus section Nigri reveals drivers in fungal speciation.</title>
        <authorList>
            <consortium name="DOE Joint Genome Institute"/>
            <person name="Vesth T.C."/>
            <person name="Nybo J."/>
            <person name="Theobald S."/>
            <person name="Brandl J."/>
            <person name="Frisvad J.C."/>
            <person name="Nielsen K.F."/>
            <person name="Lyhne E.K."/>
            <person name="Kogle M.E."/>
            <person name="Kuo A."/>
            <person name="Riley R."/>
            <person name="Clum A."/>
            <person name="Nolan M."/>
            <person name="Lipzen A."/>
            <person name="Salamov A."/>
            <person name="Henrissat B."/>
            <person name="Wiebenga A."/>
            <person name="De vries R.P."/>
            <person name="Grigoriev I.V."/>
            <person name="Mortensen U.H."/>
            <person name="Andersen M.R."/>
            <person name="Baker S.E."/>
        </authorList>
    </citation>
    <scope>NUCLEOTIDE SEQUENCE [LARGE SCALE GENOMIC DNA]</scope>
    <source>
        <strain evidence="2 3">CBS 707.79</strain>
    </source>
</reference>
<dbReference type="InterPro" id="IPR053203">
    <property type="entry name" value="Cisplatin_resist-associated"/>
</dbReference>
<keyword evidence="3" id="KW-1185">Reference proteome</keyword>
<dbReference type="Proteomes" id="UP000247810">
    <property type="component" value="Unassembled WGS sequence"/>
</dbReference>
<sequence>MGGARNVSHGRGGAGNIFSSKDKSHTTSRDLVTPTIKQDIFTTGRGGSGNMIHNDPQHPELARELQDVESPPLRVDEAPHFTGRGGAANAYIPTIEEEKRVREQEEANLRRVRTQSNDRKKDGEAEGAAADGTGAAGGGEERNPSS</sequence>
<gene>
    <name evidence="2" type="ORF">BO71DRAFT_368035</name>
</gene>
<dbReference type="PANTHER" id="PTHR34693:SF1">
    <property type="entry name" value="PROTEIN PAR32"/>
    <property type="match status" value="1"/>
</dbReference>
<dbReference type="VEuPathDB" id="FungiDB:BO71DRAFT_368035"/>
<dbReference type="EMBL" id="KZ825798">
    <property type="protein sequence ID" value="PYH99911.1"/>
    <property type="molecule type" value="Genomic_DNA"/>
</dbReference>
<dbReference type="OrthoDB" id="3063476at2759"/>
<proteinExistence type="predicted"/>
<dbReference type="Pfam" id="PF12223">
    <property type="entry name" value="DUF3602"/>
    <property type="match status" value="1"/>
</dbReference>
<name>A0A319DQU3_9EURO</name>
<feature type="compositionally biased region" description="Basic and acidic residues" evidence="1">
    <location>
        <begin position="55"/>
        <end position="66"/>
    </location>
</feature>
<accession>A0A319DQU3</accession>
<protein>
    <submittedName>
        <fullName evidence="2">Uncharacterized protein</fullName>
    </submittedName>
</protein>
<evidence type="ECO:0000313" key="2">
    <source>
        <dbReference type="EMBL" id="PYH99911.1"/>
    </source>
</evidence>
<dbReference type="AlphaFoldDB" id="A0A319DQU3"/>
<evidence type="ECO:0000256" key="1">
    <source>
        <dbReference type="SAM" id="MobiDB-lite"/>
    </source>
</evidence>